<evidence type="ECO:0000256" key="2">
    <source>
        <dbReference type="ARBA" id="ARBA00004429"/>
    </source>
</evidence>
<dbReference type="PANTHER" id="PTHR42861">
    <property type="entry name" value="CALCIUM-TRANSPORTING ATPASE"/>
    <property type="match status" value="1"/>
</dbReference>
<dbReference type="SUPFAM" id="SSF81665">
    <property type="entry name" value="Calcium ATPase, transmembrane domain M"/>
    <property type="match status" value="1"/>
</dbReference>
<keyword evidence="6" id="KW-1003">Cell membrane</keyword>
<reference evidence="20 21" key="1">
    <citation type="submission" date="2020-08" db="EMBL/GenBank/DDBJ databases">
        <title>Genomic Encyclopedia of Type Strains, Phase IV (KMG-IV): sequencing the most valuable type-strain genomes for metagenomic binning, comparative biology and taxonomic classification.</title>
        <authorList>
            <person name="Goeker M."/>
        </authorList>
    </citation>
    <scope>NUCLEOTIDE SEQUENCE [LARGE SCALE GENOMIC DNA]</scope>
    <source>
        <strain evidence="20 21">DSM 17245</strain>
    </source>
</reference>
<evidence type="ECO:0000256" key="5">
    <source>
        <dbReference type="ARBA" id="ARBA00013555"/>
    </source>
</evidence>
<comment type="subcellular location">
    <subcellularLocation>
        <location evidence="2">Cell inner membrane</location>
        <topology evidence="2">Multi-pass membrane protein</topology>
    </subcellularLocation>
</comment>
<dbReference type="GO" id="GO:0015444">
    <property type="term" value="F:P-type magnesium transporter activity"/>
    <property type="evidence" value="ECO:0007669"/>
    <property type="project" value="UniProtKB-EC"/>
</dbReference>
<dbReference type="RefSeq" id="WP_183684604.1">
    <property type="nucleotide sequence ID" value="NZ_JACHHH010000012.1"/>
</dbReference>
<evidence type="ECO:0000256" key="9">
    <source>
        <dbReference type="ARBA" id="ARBA00022692"/>
    </source>
</evidence>
<keyword evidence="9 18" id="KW-0812">Transmembrane</keyword>
<comment type="caution">
    <text evidence="20">The sequence shown here is derived from an EMBL/GenBank/DDBJ whole genome shotgun (WGS) entry which is preliminary data.</text>
</comment>
<dbReference type="Pfam" id="PF13246">
    <property type="entry name" value="Cation_ATPase"/>
    <property type="match status" value="1"/>
</dbReference>
<accession>A0A7W9SHI9</accession>
<dbReference type="PRINTS" id="PR01836">
    <property type="entry name" value="MGATPASE"/>
</dbReference>
<dbReference type="InterPro" id="IPR036412">
    <property type="entry name" value="HAD-like_sf"/>
</dbReference>
<dbReference type="Pfam" id="PF00690">
    <property type="entry name" value="Cation_ATPase_N"/>
    <property type="match status" value="1"/>
</dbReference>
<evidence type="ECO:0000256" key="3">
    <source>
        <dbReference type="ARBA" id="ARBA00008746"/>
    </source>
</evidence>
<keyword evidence="15 18" id="KW-0472">Membrane</keyword>
<keyword evidence="13" id="KW-1278">Translocase</keyword>
<feature type="transmembrane region" description="Helical" evidence="18">
    <location>
        <begin position="832"/>
        <end position="850"/>
    </location>
</feature>
<dbReference type="InterPro" id="IPR023299">
    <property type="entry name" value="ATPase_P-typ_cyto_dom_N"/>
</dbReference>
<dbReference type="Pfam" id="PF00689">
    <property type="entry name" value="Cation_ATPase_C"/>
    <property type="match status" value="1"/>
</dbReference>
<evidence type="ECO:0000256" key="7">
    <source>
        <dbReference type="ARBA" id="ARBA00022519"/>
    </source>
</evidence>
<dbReference type="GO" id="GO:0005524">
    <property type="term" value="F:ATP binding"/>
    <property type="evidence" value="ECO:0007669"/>
    <property type="project" value="UniProtKB-KW"/>
</dbReference>
<keyword evidence="10" id="KW-0547">Nucleotide-binding</keyword>
<evidence type="ECO:0000256" key="6">
    <source>
        <dbReference type="ARBA" id="ARBA00022475"/>
    </source>
</evidence>
<dbReference type="Gene3D" id="3.40.50.1000">
    <property type="entry name" value="HAD superfamily/HAD-like"/>
    <property type="match status" value="1"/>
</dbReference>
<dbReference type="InterPro" id="IPR059000">
    <property type="entry name" value="ATPase_P-type_domA"/>
</dbReference>
<dbReference type="InterPro" id="IPR004014">
    <property type="entry name" value="ATPase_P-typ_cation-transptr_N"/>
</dbReference>
<feature type="transmembrane region" description="Helical" evidence="18">
    <location>
        <begin position="99"/>
        <end position="118"/>
    </location>
</feature>
<evidence type="ECO:0000256" key="11">
    <source>
        <dbReference type="ARBA" id="ARBA00022840"/>
    </source>
</evidence>
<feature type="transmembrane region" description="Helical" evidence="18">
    <location>
        <begin position="763"/>
        <end position="786"/>
    </location>
</feature>
<dbReference type="SFLD" id="SFLDF00027">
    <property type="entry name" value="p-type_atpase"/>
    <property type="match status" value="1"/>
</dbReference>
<dbReference type="CDD" id="cd02077">
    <property type="entry name" value="P-type_ATPase_Mg"/>
    <property type="match status" value="1"/>
</dbReference>
<feature type="transmembrane region" description="Helical" evidence="18">
    <location>
        <begin position="294"/>
        <end position="319"/>
    </location>
</feature>
<evidence type="ECO:0000256" key="10">
    <source>
        <dbReference type="ARBA" id="ARBA00022741"/>
    </source>
</evidence>
<protein>
    <recommendedName>
        <fullName evidence="5">Magnesium-transporting ATPase, P-type 1</fullName>
        <ecNumber evidence="4">7.2.2.14</ecNumber>
    </recommendedName>
    <alternativeName>
        <fullName evidence="16">Mg(2+) transport ATPase, P-type 1</fullName>
    </alternativeName>
</protein>
<evidence type="ECO:0000256" key="1">
    <source>
        <dbReference type="ARBA" id="ARBA00003954"/>
    </source>
</evidence>
<name>A0A7W9SHI9_9FIRM</name>
<comment type="catalytic activity">
    <reaction evidence="17">
        <text>Mg(2+)(out) + ATP + H2O = Mg(2+)(in) + ADP + phosphate + H(+)</text>
        <dbReference type="Rhea" id="RHEA:10260"/>
        <dbReference type="ChEBI" id="CHEBI:15377"/>
        <dbReference type="ChEBI" id="CHEBI:15378"/>
        <dbReference type="ChEBI" id="CHEBI:18420"/>
        <dbReference type="ChEBI" id="CHEBI:30616"/>
        <dbReference type="ChEBI" id="CHEBI:43474"/>
        <dbReference type="ChEBI" id="CHEBI:456216"/>
        <dbReference type="EC" id="7.2.2.14"/>
    </reaction>
</comment>
<evidence type="ECO:0000313" key="21">
    <source>
        <dbReference type="Proteomes" id="UP000522163"/>
    </source>
</evidence>
<dbReference type="Gene3D" id="1.20.1110.10">
    <property type="entry name" value="Calcium-transporting ATPase, transmembrane domain"/>
    <property type="match status" value="1"/>
</dbReference>
<dbReference type="InterPro" id="IPR006415">
    <property type="entry name" value="P-type_ATPase_IIIB"/>
</dbReference>
<dbReference type="NCBIfam" id="TIGR01494">
    <property type="entry name" value="ATPase_P-type"/>
    <property type="match status" value="2"/>
</dbReference>
<evidence type="ECO:0000256" key="13">
    <source>
        <dbReference type="ARBA" id="ARBA00022967"/>
    </source>
</evidence>
<dbReference type="Pfam" id="PF00122">
    <property type="entry name" value="E1-E2_ATPase"/>
    <property type="match status" value="1"/>
</dbReference>
<dbReference type="SUPFAM" id="SSF56784">
    <property type="entry name" value="HAD-like"/>
    <property type="match status" value="1"/>
</dbReference>
<evidence type="ECO:0000256" key="12">
    <source>
        <dbReference type="ARBA" id="ARBA00022842"/>
    </source>
</evidence>
<comment type="function">
    <text evidence="1">Mediates magnesium influx to the cytosol.</text>
</comment>
<dbReference type="GeneID" id="85015602"/>
<dbReference type="InterPro" id="IPR001757">
    <property type="entry name" value="P_typ_ATPase"/>
</dbReference>
<keyword evidence="8" id="KW-0597">Phosphoprotein</keyword>
<dbReference type="SFLD" id="SFLDG00002">
    <property type="entry name" value="C1.7:_P-type_atpase_like"/>
    <property type="match status" value="1"/>
</dbReference>
<dbReference type="Gene3D" id="2.70.150.10">
    <property type="entry name" value="Calcium-transporting ATPase, cytoplasmic transduction domain A"/>
    <property type="match status" value="1"/>
</dbReference>
<evidence type="ECO:0000313" key="20">
    <source>
        <dbReference type="EMBL" id="MBB6042087.1"/>
    </source>
</evidence>
<evidence type="ECO:0000256" key="18">
    <source>
        <dbReference type="SAM" id="Phobius"/>
    </source>
</evidence>
<keyword evidence="12" id="KW-0460">Magnesium</keyword>
<dbReference type="NCBIfam" id="TIGR01524">
    <property type="entry name" value="ATPase-IIIB_Mg"/>
    <property type="match status" value="1"/>
</dbReference>
<feature type="transmembrane region" description="Helical" evidence="18">
    <location>
        <begin position="862"/>
        <end position="880"/>
    </location>
</feature>
<proteinExistence type="inferred from homology"/>
<gene>
    <name evidence="20" type="ORF">HNQ46_002083</name>
</gene>
<dbReference type="InterPro" id="IPR006068">
    <property type="entry name" value="ATPase_P-typ_cation-transptr_C"/>
</dbReference>
<keyword evidence="14 18" id="KW-1133">Transmembrane helix</keyword>
<dbReference type="GO" id="GO:0016887">
    <property type="term" value="F:ATP hydrolysis activity"/>
    <property type="evidence" value="ECO:0007669"/>
    <property type="project" value="InterPro"/>
</dbReference>
<evidence type="ECO:0000256" key="4">
    <source>
        <dbReference type="ARBA" id="ARBA00012786"/>
    </source>
</evidence>
<evidence type="ECO:0000256" key="16">
    <source>
        <dbReference type="ARBA" id="ARBA00029806"/>
    </source>
</evidence>
<dbReference type="InterPro" id="IPR044492">
    <property type="entry name" value="P_typ_ATPase_HD_dom"/>
</dbReference>
<organism evidence="20 21">
    <name type="scientific">Oribacterium sinus</name>
    <dbReference type="NCBI Taxonomy" id="237576"/>
    <lineage>
        <taxon>Bacteria</taxon>
        <taxon>Bacillati</taxon>
        <taxon>Bacillota</taxon>
        <taxon>Clostridia</taxon>
        <taxon>Lachnospirales</taxon>
        <taxon>Lachnospiraceae</taxon>
        <taxon>Oribacterium</taxon>
    </lineage>
</organism>
<keyword evidence="7" id="KW-0997">Cell inner membrane</keyword>
<dbReference type="SUPFAM" id="SSF81653">
    <property type="entry name" value="Calcium ATPase, transduction domain A"/>
    <property type="match status" value="1"/>
</dbReference>
<evidence type="ECO:0000256" key="8">
    <source>
        <dbReference type="ARBA" id="ARBA00022553"/>
    </source>
</evidence>
<dbReference type="InterPro" id="IPR023298">
    <property type="entry name" value="ATPase_P-typ_TM_dom_sf"/>
</dbReference>
<evidence type="ECO:0000256" key="15">
    <source>
        <dbReference type="ARBA" id="ARBA00023136"/>
    </source>
</evidence>
<dbReference type="SFLD" id="SFLDS00003">
    <property type="entry name" value="Haloacid_Dehalogenase"/>
    <property type="match status" value="1"/>
</dbReference>
<dbReference type="InterPro" id="IPR023214">
    <property type="entry name" value="HAD_sf"/>
</dbReference>
<feature type="domain" description="Cation-transporting P-type ATPase N-terminal" evidence="19">
    <location>
        <begin position="24"/>
        <end position="97"/>
    </location>
</feature>
<feature type="transmembrane region" description="Helical" evidence="18">
    <location>
        <begin position="269"/>
        <end position="288"/>
    </location>
</feature>
<feature type="transmembrane region" description="Helical" evidence="18">
    <location>
        <begin position="69"/>
        <end position="93"/>
    </location>
</feature>
<feature type="transmembrane region" description="Helical" evidence="18">
    <location>
        <begin position="702"/>
        <end position="727"/>
    </location>
</feature>
<dbReference type="SMART" id="SM00831">
    <property type="entry name" value="Cation_ATPase_N"/>
    <property type="match status" value="1"/>
</dbReference>
<evidence type="ECO:0000259" key="19">
    <source>
        <dbReference type="SMART" id="SM00831"/>
    </source>
</evidence>
<dbReference type="AlphaFoldDB" id="A0A7W9SHI9"/>
<evidence type="ECO:0000256" key="17">
    <source>
        <dbReference type="ARBA" id="ARBA00047295"/>
    </source>
</evidence>
<dbReference type="InterPro" id="IPR008250">
    <property type="entry name" value="ATPase_P-typ_transduc_dom_A_sf"/>
</dbReference>
<keyword evidence="11" id="KW-0067">ATP-binding</keyword>
<dbReference type="EC" id="7.2.2.14" evidence="4"/>
<comment type="similarity">
    <text evidence="3">Belongs to the cation transport ATPase (P-type) (TC 3.A.3) family. Type IIIB subfamily.</text>
</comment>
<evidence type="ECO:0000256" key="14">
    <source>
        <dbReference type="ARBA" id="ARBA00022989"/>
    </source>
</evidence>
<dbReference type="EMBL" id="JACHHH010000012">
    <property type="protein sequence ID" value="MBB6042087.1"/>
    <property type="molecule type" value="Genomic_DNA"/>
</dbReference>
<sequence>MILNNEKRLKPTTKTAGVEQEFQKIAGEDASLVLEELGCTTNGISDEEREERLEKYGYNDLSAMQKHGVFYFLFHSFTDAFIIVLLVLAIVTFVVERDILSGVIILVLACMSAVIRFTQDYGSYLDMQKLKDMEHDTVRIRIPGKDGTEIREVPVEEVVPGDIQLIGSGDIVCGDLYLLESRDLFLSVSAFTGESIPVEKYTGVDQRIVNAAELNNLCLGGSTVNSGTGVGIVVRTGKNSYLGKISSTIHTQKKETDFDKSLSKITRILISYMIVVVLFVLLINGLVKKNWLEAFLFSISVAVGITPGMLPMIVNGTLAKGAKFLAKKKTIVKNMSAIQNLGAIDVLCTDKTGTLTMDNVVLQKYINVNGEDSYVVLNYAWMNAYYSTGVKNLIDRAILSYGAESDVQKYAGGYVKSDEIPYDFERRRMSVVISNPGGEHLGEETEEILPKPQDEVLITKGALESVLACCSRIRVKKEYMDIQEEDLQKINALSEKLNHEGMHVIGVAAKRKNAGDTAVFHAEDETDMTFLGIIAFLDPPKPDAKEAIHGLYDAGVQVKVISGDAPVVVEHVCRLVGMKVGEQNAVTGSDLEKMSEEELSAVVEKKDIFARLSPMQKQRVVDALRKNGHVVGYMGDGVNDAPSLHDADVGISVDNATDVAKASADIILLEKSLTVILNGIYEGRRIYGNILKYMKMALSGNFGNVFSVLIASIFLPFLPILPLQILIQNLIYDFTQIAIPWDNVDEEFLQKPHKWNSASLVSFMNVMGGVSSVFDVMTFLVLWFLLGYNSLSMQNYFQTGWFVEGLISQILIVQFIRTSKRPILDSKCDSRLALASALGIFAAISIPYLFHNLDNTVFTEMPMAYFAYLLLILALYSFTIETVKKLYIKKYGEWL</sequence>
<dbReference type="PROSITE" id="PS00154">
    <property type="entry name" value="ATPASE_E1_E2"/>
    <property type="match status" value="1"/>
</dbReference>
<dbReference type="Proteomes" id="UP000522163">
    <property type="component" value="Unassembled WGS sequence"/>
</dbReference>
<dbReference type="Gene3D" id="3.40.1110.10">
    <property type="entry name" value="Calcium-transporting ATPase, cytoplasmic domain N"/>
    <property type="match status" value="1"/>
</dbReference>
<dbReference type="InterPro" id="IPR018303">
    <property type="entry name" value="ATPase_P-typ_P_site"/>
</dbReference>
<dbReference type="GO" id="GO:0005886">
    <property type="term" value="C:plasma membrane"/>
    <property type="evidence" value="ECO:0007669"/>
    <property type="project" value="UniProtKB-SubCell"/>
</dbReference>